<dbReference type="InterPro" id="IPR000843">
    <property type="entry name" value="HTH_LacI"/>
</dbReference>
<dbReference type="STRING" id="1423795.FD12_GL000998"/>
<organism evidence="5 6">
    <name type="scientific">Lentilactobacillus rapi</name>
    <dbReference type="NCBI Taxonomy" id="481723"/>
    <lineage>
        <taxon>Bacteria</taxon>
        <taxon>Bacillati</taxon>
        <taxon>Bacillota</taxon>
        <taxon>Bacilli</taxon>
        <taxon>Lactobacillales</taxon>
        <taxon>Lactobacillaceae</taxon>
        <taxon>Lentilactobacillus</taxon>
    </lineage>
</organism>
<dbReference type="Gene3D" id="1.10.260.40">
    <property type="entry name" value="lambda repressor-like DNA-binding domains"/>
    <property type="match status" value="1"/>
</dbReference>
<dbReference type="PANTHER" id="PTHR30146">
    <property type="entry name" value="LACI-RELATED TRANSCRIPTIONAL REPRESSOR"/>
    <property type="match status" value="1"/>
</dbReference>
<accession>A0A512PLK1</accession>
<sequence length="335" mass="37294">MINIRQLAKLAQVSPGVVSRVLSEDPSLSISPETRQRVLDMIKKYNYQPTRRNGRKWVHSLCVITTLSEEEEVNDTYFRVMMQGISQAAAEAHYKVKTIYRLPEAPEMNDLPKYAGLVLVGAIEDQVIEKLRGENEHLVLADNQISELVANQVSPNLAGMITQTLDQLNSQGLTHIALIGGRLRSVGFNGQLIHQHEDIRETLFKATVAKNDALTGHTEIGEWTPAFGYQATQKLVSDFPDVQAIIAASDPIAMGVIRCLHDLKVAVPQKVQVTSFDDLDFAKYLVPSLTTFQIPTMEIGTEAVRILVAELESQHSTIRQLTLQGKLINRETALF</sequence>
<evidence type="ECO:0000313" key="6">
    <source>
        <dbReference type="Proteomes" id="UP000321569"/>
    </source>
</evidence>
<evidence type="ECO:0000256" key="2">
    <source>
        <dbReference type="ARBA" id="ARBA00023125"/>
    </source>
</evidence>
<dbReference type="CDD" id="cd01544">
    <property type="entry name" value="PBP1_GalR"/>
    <property type="match status" value="1"/>
</dbReference>
<dbReference type="Proteomes" id="UP000321569">
    <property type="component" value="Unassembled WGS sequence"/>
</dbReference>
<proteinExistence type="predicted"/>
<dbReference type="InterPro" id="IPR010982">
    <property type="entry name" value="Lambda_DNA-bd_dom_sf"/>
</dbReference>
<keyword evidence="1" id="KW-0805">Transcription regulation</keyword>
<reference evidence="5 6" key="1">
    <citation type="submission" date="2019-07" db="EMBL/GenBank/DDBJ databases">
        <title>Whole genome shotgun sequence of Lactobacillus rapi NBRC 109618.</title>
        <authorList>
            <person name="Hosoyama A."/>
            <person name="Uohara A."/>
            <person name="Ohji S."/>
            <person name="Ichikawa N."/>
        </authorList>
    </citation>
    <scope>NUCLEOTIDE SEQUENCE [LARGE SCALE GENOMIC DNA]</scope>
    <source>
        <strain evidence="5 6">NBRC 109618</strain>
    </source>
</reference>
<dbReference type="GO" id="GO:0003700">
    <property type="term" value="F:DNA-binding transcription factor activity"/>
    <property type="evidence" value="ECO:0007669"/>
    <property type="project" value="TreeGrafter"/>
</dbReference>
<evidence type="ECO:0000313" key="5">
    <source>
        <dbReference type="EMBL" id="GEP72084.1"/>
    </source>
</evidence>
<evidence type="ECO:0000256" key="1">
    <source>
        <dbReference type="ARBA" id="ARBA00023015"/>
    </source>
</evidence>
<dbReference type="EMBL" id="BKAM01000008">
    <property type="protein sequence ID" value="GEP72084.1"/>
    <property type="molecule type" value="Genomic_DNA"/>
</dbReference>
<dbReference type="PROSITE" id="PS50932">
    <property type="entry name" value="HTH_LACI_2"/>
    <property type="match status" value="1"/>
</dbReference>
<dbReference type="Pfam" id="PF13377">
    <property type="entry name" value="Peripla_BP_3"/>
    <property type="match status" value="1"/>
</dbReference>
<evidence type="ECO:0000259" key="4">
    <source>
        <dbReference type="PROSITE" id="PS50932"/>
    </source>
</evidence>
<dbReference type="RefSeq" id="WP_054746799.1">
    <property type="nucleotide sequence ID" value="NZ_BKAM01000008.1"/>
</dbReference>
<dbReference type="InterPro" id="IPR028082">
    <property type="entry name" value="Peripla_BP_I"/>
</dbReference>
<dbReference type="Gene3D" id="3.40.50.2300">
    <property type="match status" value="2"/>
</dbReference>
<dbReference type="Pfam" id="PF00356">
    <property type="entry name" value="LacI"/>
    <property type="match status" value="1"/>
</dbReference>
<dbReference type="PANTHER" id="PTHR30146:SF149">
    <property type="entry name" value="HTH-TYPE TRANSCRIPTIONAL REGULATOR EBGR"/>
    <property type="match status" value="1"/>
</dbReference>
<dbReference type="CDD" id="cd01392">
    <property type="entry name" value="HTH_LacI"/>
    <property type="match status" value="1"/>
</dbReference>
<feature type="domain" description="HTH lacI-type" evidence="4">
    <location>
        <begin position="2"/>
        <end position="56"/>
    </location>
</feature>
<name>A0A512PLK1_9LACO</name>
<dbReference type="InterPro" id="IPR046335">
    <property type="entry name" value="LacI/GalR-like_sensor"/>
</dbReference>
<dbReference type="SUPFAM" id="SSF47413">
    <property type="entry name" value="lambda repressor-like DNA-binding domains"/>
    <property type="match status" value="1"/>
</dbReference>
<evidence type="ECO:0000256" key="3">
    <source>
        <dbReference type="ARBA" id="ARBA00023163"/>
    </source>
</evidence>
<protein>
    <submittedName>
        <fullName evidence="5">Transcriptional regulator</fullName>
    </submittedName>
</protein>
<dbReference type="GO" id="GO:0000976">
    <property type="term" value="F:transcription cis-regulatory region binding"/>
    <property type="evidence" value="ECO:0007669"/>
    <property type="project" value="TreeGrafter"/>
</dbReference>
<dbReference type="AlphaFoldDB" id="A0A512PLK1"/>
<dbReference type="SUPFAM" id="SSF53822">
    <property type="entry name" value="Periplasmic binding protein-like I"/>
    <property type="match status" value="1"/>
</dbReference>
<keyword evidence="3" id="KW-0804">Transcription</keyword>
<dbReference type="SMART" id="SM00354">
    <property type="entry name" value="HTH_LACI"/>
    <property type="match status" value="1"/>
</dbReference>
<keyword evidence="2" id="KW-0238">DNA-binding</keyword>
<comment type="caution">
    <text evidence="5">The sequence shown here is derived from an EMBL/GenBank/DDBJ whole genome shotgun (WGS) entry which is preliminary data.</text>
</comment>
<dbReference type="OrthoDB" id="43195at2"/>
<gene>
    <name evidence="5" type="ORF">LRA02_09520</name>
</gene>